<proteinExistence type="predicted"/>
<gene>
    <name evidence="1" type="ORF">FIBSPDRAFT_969447</name>
</gene>
<keyword evidence="2" id="KW-1185">Reference proteome</keyword>
<dbReference type="AlphaFoldDB" id="A0A167THN1"/>
<protein>
    <submittedName>
        <fullName evidence="1">Uncharacterized protein</fullName>
    </submittedName>
</protein>
<dbReference type="Proteomes" id="UP000076532">
    <property type="component" value="Unassembled WGS sequence"/>
</dbReference>
<reference evidence="1 2" key="1">
    <citation type="journal article" date="2016" name="Mol. Biol. Evol.">
        <title>Comparative Genomics of Early-Diverging Mushroom-Forming Fungi Provides Insights into the Origins of Lignocellulose Decay Capabilities.</title>
        <authorList>
            <person name="Nagy L.G."/>
            <person name="Riley R."/>
            <person name="Tritt A."/>
            <person name="Adam C."/>
            <person name="Daum C."/>
            <person name="Floudas D."/>
            <person name="Sun H."/>
            <person name="Yadav J.S."/>
            <person name="Pangilinan J."/>
            <person name="Larsson K.H."/>
            <person name="Matsuura K."/>
            <person name="Barry K."/>
            <person name="Labutti K."/>
            <person name="Kuo R."/>
            <person name="Ohm R.A."/>
            <person name="Bhattacharya S.S."/>
            <person name="Shirouzu T."/>
            <person name="Yoshinaga Y."/>
            <person name="Martin F.M."/>
            <person name="Grigoriev I.V."/>
            <person name="Hibbett D.S."/>
        </authorList>
    </citation>
    <scope>NUCLEOTIDE SEQUENCE [LARGE SCALE GENOMIC DNA]</scope>
    <source>
        <strain evidence="1 2">CBS 109695</strain>
    </source>
</reference>
<evidence type="ECO:0000313" key="1">
    <source>
        <dbReference type="EMBL" id="KZP02950.1"/>
    </source>
</evidence>
<accession>A0A167THN1</accession>
<sequence>MPIHARSGEPYGTVARATSASSSIILSIRTKGGKVQRARRHGGAASALAAKRIKIIVSERWGVQKDSEGDQISEAEGGQESRWPSRFRCVPCPVPRVFVPRVAMRIRPTSNLEQNLRAQLRA</sequence>
<evidence type="ECO:0000313" key="2">
    <source>
        <dbReference type="Proteomes" id="UP000076532"/>
    </source>
</evidence>
<name>A0A167THN1_9AGAM</name>
<organism evidence="1 2">
    <name type="scientific">Athelia psychrophila</name>
    <dbReference type="NCBI Taxonomy" id="1759441"/>
    <lineage>
        <taxon>Eukaryota</taxon>
        <taxon>Fungi</taxon>
        <taxon>Dikarya</taxon>
        <taxon>Basidiomycota</taxon>
        <taxon>Agaricomycotina</taxon>
        <taxon>Agaricomycetes</taxon>
        <taxon>Agaricomycetidae</taxon>
        <taxon>Atheliales</taxon>
        <taxon>Atheliaceae</taxon>
        <taxon>Athelia</taxon>
    </lineage>
</organism>
<dbReference type="EMBL" id="KV418221">
    <property type="protein sequence ID" value="KZP02950.1"/>
    <property type="molecule type" value="Genomic_DNA"/>
</dbReference>